<dbReference type="EMBL" id="JAVDBT010000003">
    <property type="protein sequence ID" value="MDQ2065493.1"/>
    <property type="molecule type" value="Genomic_DNA"/>
</dbReference>
<proteinExistence type="predicted"/>
<dbReference type="Gene3D" id="1.10.1200.10">
    <property type="entry name" value="ACP-like"/>
    <property type="match status" value="1"/>
</dbReference>
<organism evidence="2 3">
    <name type="scientific">Pseudogemmobacter lacusdianii</name>
    <dbReference type="NCBI Taxonomy" id="3069608"/>
    <lineage>
        <taxon>Bacteria</taxon>
        <taxon>Pseudomonadati</taxon>
        <taxon>Pseudomonadota</taxon>
        <taxon>Alphaproteobacteria</taxon>
        <taxon>Rhodobacterales</taxon>
        <taxon>Paracoccaceae</taxon>
        <taxon>Pseudogemmobacter</taxon>
    </lineage>
</organism>
<sequence>MDDLARRVTEILAQQALVDPSSLRLEDDPAAIGLDSLGMVEAIFVIEEEFGISVPFNANTPDQTDFDISSVASVVAGVRRLVSAKG</sequence>
<accession>A0ABU0VUY4</accession>
<dbReference type="InterPro" id="IPR009081">
    <property type="entry name" value="PP-bd_ACP"/>
</dbReference>
<comment type="caution">
    <text evidence="2">The sequence shown here is derived from an EMBL/GenBank/DDBJ whole genome shotgun (WGS) entry which is preliminary data.</text>
</comment>
<name>A0ABU0VUY4_9RHOB</name>
<dbReference type="SUPFAM" id="SSF47336">
    <property type="entry name" value="ACP-like"/>
    <property type="match status" value="1"/>
</dbReference>
<dbReference type="RefSeq" id="WP_306679181.1">
    <property type="nucleotide sequence ID" value="NZ_JAVDBT010000003.1"/>
</dbReference>
<evidence type="ECO:0000313" key="2">
    <source>
        <dbReference type="EMBL" id="MDQ2065493.1"/>
    </source>
</evidence>
<gene>
    <name evidence="2" type="ORF">Q9295_03845</name>
</gene>
<dbReference type="PROSITE" id="PS50075">
    <property type="entry name" value="CARRIER"/>
    <property type="match status" value="1"/>
</dbReference>
<keyword evidence="3" id="KW-1185">Reference proteome</keyword>
<dbReference type="Proteomes" id="UP001239680">
    <property type="component" value="Unassembled WGS sequence"/>
</dbReference>
<dbReference type="InterPro" id="IPR036736">
    <property type="entry name" value="ACP-like_sf"/>
</dbReference>
<dbReference type="Pfam" id="PF00550">
    <property type="entry name" value="PP-binding"/>
    <property type="match status" value="1"/>
</dbReference>
<protein>
    <submittedName>
        <fullName evidence="2">Phosphopantetheine-binding protein</fullName>
    </submittedName>
</protein>
<evidence type="ECO:0000259" key="1">
    <source>
        <dbReference type="PROSITE" id="PS50075"/>
    </source>
</evidence>
<feature type="domain" description="Carrier" evidence="1">
    <location>
        <begin position="2"/>
        <end position="82"/>
    </location>
</feature>
<evidence type="ECO:0000313" key="3">
    <source>
        <dbReference type="Proteomes" id="UP001239680"/>
    </source>
</evidence>
<reference evidence="2 3" key="1">
    <citation type="submission" date="2023-08" db="EMBL/GenBank/DDBJ databases">
        <title>Characterization of two Paracoccaceae strains isolated from Phycosphere and proposal of Xinfangfangia lacusdiani sp. nov.</title>
        <authorList>
            <person name="Deng Y."/>
            <person name="Zhang Y.Q."/>
        </authorList>
    </citation>
    <scope>NUCLEOTIDE SEQUENCE [LARGE SCALE GENOMIC DNA]</scope>
    <source>
        <strain evidence="2 3">CPCC 101601</strain>
    </source>
</reference>